<reference evidence="1 2" key="1">
    <citation type="submission" date="2018-06" db="EMBL/GenBank/DDBJ databases">
        <title>Spongiibacterium sp. HME9304 Genome sequencing and assembly.</title>
        <authorList>
            <person name="Kang H."/>
            <person name="Kim H."/>
            <person name="Joh K."/>
        </authorList>
    </citation>
    <scope>NUCLEOTIDE SEQUENCE [LARGE SCALE GENOMIC DNA]</scope>
    <source>
        <strain evidence="1 2">HME9304</strain>
    </source>
</reference>
<evidence type="ECO:0000313" key="2">
    <source>
        <dbReference type="Proteomes" id="UP000248536"/>
    </source>
</evidence>
<dbReference type="KEGG" id="spon:HME9304_00197"/>
<gene>
    <name evidence="1" type="ORF">HME9304_00197</name>
</gene>
<sequence length="508" mass="57355">MRKKLFITVITVAVLFLTVKLLVPIFIKNHLNKTLKTIPECTGTVDDVSISFFGSTLFISGIVLNYETQAVNIDIDIKDLELSTMGLIDVARKKTPSFSKIKVDDYVLNITKRVVDTTLQGDKAKKKSSFYIDKFESFNGRVIYNDATTKKQDVILEAPLFSIKNIDYSDGKLSFFDTEKQELNLELDKVNLALGDYEKLSLAKLSFKNSNAKIDGFAIETIYDISQLSKIRSTERDHYKFSVDLLSLNQLNFSKENGDSLYIKGTNILMDSLNLEIYRDKTLADDLTVKKYYGEMLRSIPAKMKIDSILIANSSIVYTEKISNDLRAENIYFNNIEGKITDLSSYIDKDINLELKGLLMGEAPVDINYSVNPTDTDENFLVSGSMHNLDTEAINPFLKISMKAVAEGKVDRTYFTFGGNAYAASGDIKMEYENLHFKFLDKDLLKIKKVVSFVVNLFVNDGSKSNSRGFRFGTIDTEPDKTKSFTNYVWVCIRDGILDTITGNGKKD</sequence>
<evidence type="ECO:0000313" key="1">
    <source>
        <dbReference type="EMBL" id="AWX43210.1"/>
    </source>
</evidence>
<dbReference type="AlphaFoldDB" id="A0A2Z4LN77"/>
<organism evidence="1 2">
    <name type="scientific">Flagellimonas maritima</name>
    <dbReference type="NCBI Taxonomy" id="1383885"/>
    <lineage>
        <taxon>Bacteria</taxon>
        <taxon>Pseudomonadati</taxon>
        <taxon>Bacteroidota</taxon>
        <taxon>Flavobacteriia</taxon>
        <taxon>Flavobacteriales</taxon>
        <taxon>Flavobacteriaceae</taxon>
        <taxon>Flagellimonas</taxon>
    </lineage>
</organism>
<accession>A0A2Z4LN77</accession>
<keyword evidence="2" id="KW-1185">Reference proteome</keyword>
<dbReference type="Proteomes" id="UP000248536">
    <property type="component" value="Chromosome"/>
</dbReference>
<name>A0A2Z4LN77_9FLAO</name>
<protein>
    <recommendedName>
        <fullName evidence="3">DUF748 domain-containing protein</fullName>
    </recommendedName>
</protein>
<proteinExistence type="predicted"/>
<evidence type="ECO:0008006" key="3">
    <source>
        <dbReference type="Google" id="ProtNLM"/>
    </source>
</evidence>
<dbReference type="EMBL" id="CP030104">
    <property type="protein sequence ID" value="AWX43210.1"/>
    <property type="molecule type" value="Genomic_DNA"/>
</dbReference>